<dbReference type="Proteomes" id="UP001161325">
    <property type="component" value="Unassembled WGS sequence"/>
</dbReference>
<proteinExistence type="predicted"/>
<dbReference type="EMBL" id="BRXS01000003">
    <property type="protein sequence ID" value="GLC25806.1"/>
    <property type="molecule type" value="Genomic_DNA"/>
</dbReference>
<dbReference type="RefSeq" id="WP_284350265.1">
    <property type="nucleotide sequence ID" value="NZ_BRXS01000003.1"/>
</dbReference>
<gene>
    <name evidence="2" type="ORF">rosag_23190</name>
</gene>
<dbReference type="AlphaFoldDB" id="A0AA37QBE4"/>
<organism evidence="2 3">
    <name type="scientific">Roseisolibacter agri</name>
    <dbReference type="NCBI Taxonomy" id="2014610"/>
    <lineage>
        <taxon>Bacteria</taxon>
        <taxon>Pseudomonadati</taxon>
        <taxon>Gemmatimonadota</taxon>
        <taxon>Gemmatimonadia</taxon>
        <taxon>Gemmatimonadales</taxon>
        <taxon>Gemmatimonadaceae</taxon>
        <taxon>Roseisolibacter</taxon>
    </lineage>
</organism>
<sequence length="77" mass="8735">MSDRPDPRPDPAVAAASPERRRNAALRELVDEMLASIRTAANRDLWTPDERQQYESELALIMNRVRAEAMNREKGAS</sequence>
<reference evidence="2" key="1">
    <citation type="submission" date="2022-08" db="EMBL/GenBank/DDBJ databases">
        <title>Draft genome sequencing of Roseisolibacter agri AW1220.</title>
        <authorList>
            <person name="Tobiishi Y."/>
            <person name="Tonouchi A."/>
        </authorList>
    </citation>
    <scope>NUCLEOTIDE SEQUENCE</scope>
    <source>
        <strain evidence="2">AW1220</strain>
    </source>
</reference>
<accession>A0AA37QBE4</accession>
<keyword evidence="3" id="KW-1185">Reference proteome</keyword>
<feature type="region of interest" description="Disordered" evidence="1">
    <location>
        <begin position="1"/>
        <end position="20"/>
    </location>
</feature>
<evidence type="ECO:0000256" key="1">
    <source>
        <dbReference type="SAM" id="MobiDB-lite"/>
    </source>
</evidence>
<evidence type="ECO:0000313" key="2">
    <source>
        <dbReference type="EMBL" id="GLC25806.1"/>
    </source>
</evidence>
<name>A0AA37QBE4_9BACT</name>
<evidence type="ECO:0000313" key="3">
    <source>
        <dbReference type="Proteomes" id="UP001161325"/>
    </source>
</evidence>
<comment type="caution">
    <text evidence="2">The sequence shown here is derived from an EMBL/GenBank/DDBJ whole genome shotgun (WGS) entry which is preliminary data.</text>
</comment>
<protein>
    <submittedName>
        <fullName evidence="2">Uncharacterized protein</fullName>
    </submittedName>
</protein>